<protein>
    <recommendedName>
        <fullName evidence="1">Sacsin/Nov domain-containing protein</fullName>
    </recommendedName>
</protein>
<organism evidence="2 3">
    <name type="scientific">Desulfobulbus oralis</name>
    <dbReference type="NCBI Taxonomy" id="1986146"/>
    <lineage>
        <taxon>Bacteria</taxon>
        <taxon>Pseudomonadati</taxon>
        <taxon>Thermodesulfobacteriota</taxon>
        <taxon>Desulfobulbia</taxon>
        <taxon>Desulfobulbales</taxon>
        <taxon>Desulfobulbaceae</taxon>
        <taxon>Desulfobulbus</taxon>
    </lineage>
</organism>
<feature type="domain" description="Sacsin/Nov" evidence="1">
    <location>
        <begin position="19"/>
        <end position="136"/>
    </location>
</feature>
<dbReference type="InterPro" id="IPR036890">
    <property type="entry name" value="HATPase_C_sf"/>
</dbReference>
<dbReference type="OrthoDB" id="9802640at2"/>
<evidence type="ECO:0000313" key="2">
    <source>
        <dbReference type="EMBL" id="AVD70402.1"/>
    </source>
</evidence>
<accession>A0A2L1GL60</accession>
<reference evidence="2 3" key="1">
    <citation type="journal article" date="2018" name="MBio">
        <title>Insights into the evolution of host association through the isolation and characterization of a novel human periodontal pathobiont, Desulfobulbus oralis.</title>
        <authorList>
            <person name="Cross K.L."/>
            <person name="Chirania P."/>
            <person name="Xiong W."/>
            <person name="Beall C.J."/>
            <person name="Elkins J.G."/>
            <person name="Giannone R.J."/>
            <person name="Griffen A.L."/>
            <person name="Guss A.M."/>
            <person name="Hettich R.L."/>
            <person name="Joshi S.S."/>
            <person name="Mokrzan E.M."/>
            <person name="Martin R.K."/>
            <person name="Zhulin I.B."/>
            <person name="Leys E.J."/>
            <person name="Podar M."/>
        </authorList>
    </citation>
    <scope>NUCLEOTIDE SEQUENCE [LARGE SCALE GENOMIC DNA]</scope>
    <source>
        <strain evidence="2 3">ORNL</strain>
    </source>
</reference>
<dbReference type="GO" id="GO:0030544">
    <property type="term" value="F:Hsp70 protein binding"/>
    <property type="evidence" value="ECO:0007669"/>
    <property type="project" value="TreeGrafter"/>
</dbReference>
<gene>
    <name evidence="2" type="ORF">CAY53_02000</name>
</gene>
<dbReference type="RefSeq" id="WP_104935713.1">
    <property type="nucleotide sequence ID" value="NZ_CP021255.1"/>
</dbReference>
<dbReference type="Proteomes" id="UP000239867">
    <property type="component" value="Chromosome"/>
</dbReference>
<keyword evidence="3" id="KW-1185">Reference proteome</keyword>
<dbReference type="InterPro" id="IPR052972">
    <property type="entry name" value="Sacsin_chaperone_reg"/>
</dbReference>
<dbReference type="SUPFAM" id="SSF55874">
    <property type="entry name" value="ATPase domain of HSP90 chaperone/DNA topoisomerase II/histidine kinase"/>
    <property type="match status" value="1"/>
</dbReference>
<dbReference type="InterPro" id="IPR058210">
    <property type="entry name" value="SACS/Nov_dom"/>
</dbReference>
<dbReference type="PANTHER" id="PTHR15600:SF42">
    <property type="entry name" value="SACSIN"/>
    <property type="match status" value="1"/>
</dbReference>
<evidence type="ECO:0000259" key="1">
    <source>
        <dbReference type="Pfam" id="PF25794"/>
    </source>
</evidence>
<dbReference type="NCBIfam" id="NF047352">
    <property type="entry name" value="P_loop_sacsin"/>
    <property type="match status" value="1"/>
</dbReference>
<dbReference type="PANTHER" id="PTHR15600">
    <property type="entry name" value="SACSIN"/>
    <property type="match status" value="1"/>
</dbReference>
<proteinExistence type="predicted"/>
<evidence type="ECO:0000313" key="3">
    <source>
        <dbReference type="Proteomes" id="UP000239867"/>
    </source>
</evidence>
<name>A0A2L1GL60_9BACT</name>
<dbReference type="EMBL" id="CP021255">
    <property type="protein sequence ID" value="AVD70402.1"/>
    <property type="molecule type" value="Genomic_DNA"/>
</dbReference>
<dbReference type="KEGG" id="deo:CAY53_02000"/>
<dbReference type="Pfam" id="PF25794">
    <property type="entry name" value="SACS"/>
    <property type="match status" value="1"/>
</dbReference>
<sequence>MAGFSQDPLQFIRLIADNLRDRYESGFPVLKEIIQNADDAGSENASCVSVQLDFGLSPGIRNAQHSLLQGPALYFINDGDFTEQDNRAIHSFGLNSKAAEDGSIGKFGLGMKSVFHFCEAFFFQAKGREPDKEYAEILNPWSSGSDDFERLHADWDDFSAADAKRMRDHLSAVLGWEKRATCFLLWLPLRQRKHLQLPNGQTAGEIIASFPGDEGEDNKKQLAFLHEPDLPQRLAALFPLLRRMTRICFWETPDAPEAAFTVELDERPNRISRNLEDTPEESSLRGLVRISPDGSGKGTATVFAGKQHLVDDARLLALKESPFWPKSYTRNPLGQSELAPDKTRGHCAAVFSVGSSGKSGGECVVNWAVFLPVGDELSEQHECRGSNKTFRLTLHGYFFVDAGRAGIEGFPRKEGLAPLDEQPADETALRRLWNSHLARLGVLPLILPSLKDFAAECLGKEGPAKLTDEDLWNLSRGLADSKTFRQYQSIICAEFYWVRRLTRKARGWQRVRARGALLRVLPPPPKSTPERPWVTFPHLSEFEKSGVVFVEKDAPHLVATPLPQWNVADLLEGLQIDAQTVFADRVLLEYLTQFLDMDEVHPCTKTGEIQARLREIFRRAFHAHGSALSRHREKVRTFTSFILPENRFRLNASDEVVQALQDAVPAKLLLHQDFDAQDNPGTARFTPDETLSLLRKLHELIVRNVDADTCRGIARDLVKALPDDDRRSVLNQAKELKILSGHDCLRGKQVALSIRELEDCRNQGLLFRFSAGIQLSQQLNVAPLLQALIQERVLLVNNATFGLAFNNNDQVPPCDASAALAALGNAPFDLQGLPQRRALLQATATATLQSREQMRGLRYLLHGEPQHFGYQDTLWVPEDGAGGVWGKIWAHLQRDASNSWTLLDRQLVGFIAPNNWNALGLKPVNIIGILDELRSREADTLHGIALSVPERETVLLAAAADQTLWQKLPLHETEDERLVSIRDGQAYLRSDTLQLPDGLATAIDLIVPSDNRQVRDWQDKWIAPINPENILRIALKQPDPHRFCSLILDQLGDIGPARLDELVRQIPDYLLKKRWLLDADRNPVKPEDVIDLPEIADEVNRLVAEAKGVYSSPENLSNDVRRHENFALLRSRTFSQDEHGLEKLALLLSDTPAYRIGKISLPDNTHELGKIAQVAQSLPDAARLRGWGLLAQVLDRYPDHWRTPANELCREIPSKKTRNVLYELQKKHESANRVSANAIIACFNLYLATFAAQAGKAGLENLMLLNREGQWRQSAELCTDAIDVADSHLLDDRQRDILYAVIDHANQPPLVGMDGPVPQEPDDLQAQLDDSRNVLRSFFRDWRDLVPAEEMICAFLLILGKSMEEVADEFKGKGSLDGILNQIPWETHYRRDAAGRQEWLYGIDKDAAFNMFDFLVSVTDRTANIQVTSILGDRISVPQQADFESLIAGAPFYILLKKERYAIKLTLRKPDQQATPNELSGYLRDAAEYLLREVYNQQHVNLSSLWAELDKYDQLDINVAQTLILKHLPSLFRQLGGVHRHVSLRDEFKKWEEAQRSAVEFREDEGERKNYEAKEAEHLQEIQRRVLSDGTVQEALLAAVRAKMKEFQYTPERIPFELFQNADDAVVEYLTMQCHPHPLPDDDGAFLVASNRRVVVAQADDTVYFRALGPLDQ</sequence>